<name>A0ABR7QS69_9FLAO</name>
<reference evidence="2 3" key="1">
    <citation type="submission" date="2020-08" db="EMBL/GenBank/DDBJ databases">
        <title>Arenibacter gaetbuli sp. nov., isolated from a sand dune.</title>
        <authorList>
            <person name="Park S."/>
            <person name="Yoon J.-H."/>
        </authorList>
    </citation>
    <scope>NUCLEOTIDE SEQUENCE [LARGE SCALE GENOMIC DNA]</scope>
    <source>
        <strain evidence="2 3">BSSL-BM3</strain>
    </source>
</reference>
<protein>
    <submittedName>
        <fullName evidence="2">Uncharacterized protein</fullName>
    </submittedName>
</protein>
<dbReference type="EMBL" id="JACLHY010000024">
    <property type="protein sequence ID" value="MBC8769924.1"/>
    <property type="molecule type" value="Genomic_DNA"/>
</dbReference>
<sequence length="182" mass="20776">MKTRVKNNFKHVLYIALIFILSACSKEDMHSGAYATRYKVKVTMTGDLHAFQQTLEVRGTDFQGNYGAGLNSSPVAISEAQDPESEFGFSNTHLEGYYNEDLGSQEKFLLFGDHKHTFYVSYSNIPKQDIGSYSMTINIVVYKSDDDIVLTSTYPEIENVTKTFTTQSENTKLEWFYSYEDE</sequence>
<evidence type="ECO:0000313" key="2">
    <source>
        <dbReference type="EMBL" id="MBC8769924.1"/>
    </source>
</evidence>
<keyword evidence="1" id="KW-0732">Signal</keyword>
<feature type="signal peptide" evidence="1">
    <location>
        <begin position="1"/>
        <end position="25"/>
    </location>
</feature>
<keyword evidence="3" id="KW-1185">Reference proteome</keyword>
<feature type="chain" id="PRO_5046697253" evidence="1">
    <location>
        <begin position="26"/>
        <end position="182"/>
    </location>
</feature>
<evidence type="ECO:0000256" key="1">
    <source>
        <dbReference type="SAM" id="SignalP"/>
    </source>
</evidence>
<dbReference type="RefSeq" id="WP_187587267.1">
    <property type="nucleotide sequence ID" value="NZ_JACLHY010000024.1"/>
</dbReference>
<proteinExistence type="predicted"/>
<organism evidence="2 3">
    <name type="scientific">Arenibacter arenosicollis</name>
    <dbReference type="NCBI Taxonomy" id="2762274"/>
    <lineage>
        <taxon>Bacteria</taxon>
        <taxon>Pseudomonadati</taxon>
        <taxon>Bacteroidota</taxon>
        <taxon>Flavobacteriia</taxon>
        <taxon>Flavobacteriales</taxon>
        <taxon>Flavobacteriaceae</taxon>
        <taxon>Arenibacter</taxon>
    </lineage>
</organism>
<dbReference type="Proteomes" id="UP000618952">
    <property type="component" value="Unassembled WGS sequence"/>
</dbReference>
<gene>
    <name evidence="2" type="ORF">H4O18_18140</name>
</gene>
<accession>A0ABR7QS69</accession>
<comment type="caution">
    <text evidence="2">The sequence shown here is derived from an EMBL/GenBank/DDBJ whole genome shotgun (WGS) entry which is preliminary data.</text>
</comment>
<evidence type="ECO:0000313" key="3">
    <source>
        <dbReference type="Proteomes" id="UP000618952"/>
    </source>
</evidence>
<dbReference type="PROSITE" id="PS51257">
    <property type="entry name" value="PROKAR_LIPOPROTEIN"/>
    <property type="match status" value="1"/>
</dbReference>